<evidence type="ECO:0000313" key="4">
    <source>
        <dbReference type="Proteomes" id="UP000593567"/>
    </source>
</evidence>
<dbReference type="PANTHER" id="PTHR19860">
    <property type="entry name" value="DDB1- AND CUL4-ASSOCIATED FACTOR 12-RELATED"/>
    <property type="match status" value="1"/>
</dbReference>
<dbReference type="Gene3D" id="1.25.40.10">
    <property type="entry name" value="Tetratricopeptide repeat domain"/>
    <property type="match status" value="1"/>
</dbReference>
<accession>A0A7J7KC67</accession>
<sequence>MEWLADPLPPTCKLIFTVTDSDLCVKSLRKRKDAVFYSYGEISSTQDKLEILRSYLSQSRKHVQLLDSQLAQVAQYKLSSSPLYLSIIANELLDINVNSNVEAHLDVYANLDSISTSTRDMWTNLIKRWVRDYSWPRYADDTSASKSRSCHLQDTVICGWVPDSLRLIACSRDGLSVDEILGILLHGLGYMGNSTVTQYDWFLFYNTARCVFHEKPNGLITINHEHLTEIVEFLLLGNISPPSLHETSQDSNSAQRLGGMAKRQYHLAIISHLLSGSAEQQLDRVEEVLWQLEIVRDYERLDHSVLYIICMIYGTFRVIRKLYGEIYCTYTPLRIELIRFYKLLKDKHVNILPKIFAQLARFGLADKYLQVAGADEMTAVNLKNLKEEQNKSQNLMSGSFGIYQKTRQLIRWHHFPRLSPAIERPKSNQTTEGGGLEEGESLHENEHDQSNLLIRSAVSDAAAMNMALICAKLLLILDDSREGEKILNSITLWVSQKYPLKYEELYVMCHIYQELSHADIGRQDFNQALEQLHKAQECLLDISSTKEGLAVLSDKLKSYIKACLKIEMSGTCLMAGDLDMAKPYLDEAKVGMGEIQCIPGTKYILYNQALQKAAHQNYQLATDYLLQCLGYFELSYGTMHPIVAEISHSLGVLLSDNNNKATSDHKMGEEYLWKALNIRRERDDESLVTADSLFQLAFLMQKDGSKSRKKAAMELLQNCEDIRSNKLGKEHESTKIVSYLLNDLEISLQLGQFEFGTAKPIDVRSNEFPFSELSMHEKALLERSQLRNSRQRPKSSYSLRPQTTFSIERPRQESRLQQALVRRPKTAPTALNWSPPRTAQTDLRTQSPQLTNDFRNNFSEYFVPEIDHSSANSTPRTFRSCSREGKLSCRSGNAHVLERYALLNKTSQPQALPGDRPVQSPTSHVSSAHVKKHKCHEIGTHTIHKNLHTTTLGPNSTVGSVAGYTRPTGKTEPVHKSAWYHQPNHYATTHKPHINHRVYAERRKRLMQQRSQGSPTRSRYLNDHTNAIKLIAQYESSYS</sequence>
<dbReference type="PANTHER" id="PTHR19860:SF18">
    <property type="entry name" value="DUF4062 DOMAIN-CONTAINING PROTEIN"/>
    <property type="match status" value="1"/>
</dbReference>
<reference evidence="3" key="1">
    <citation type="submission" date="2020-06" db="EMBL/GenBank/DDBJ databases">
        <title>Draft genome of Bugula neritina, a colonial animal packing powerful symbionts and potential medicines.</title>
        <authorList>
            <person name="Rayko M."/>
        </authorList>
    </citation>
    <scope>NUCLEOTIDE SEQUENCE [LARGE SCALE GENOMIC DNA]</scope>
    <source>
        <strain evidence="3">Kwan_BN1</strain>
    </source>
</reference>
<name>A0A7J7KC67_BUGNE</name>
<dbReference type="InterPro" id="IPR051191">
    <property type="entry name" value="DCAF12"/>
</dbReference>
<feature type="region of interest" description="Disordered" evidence="2">
    <location>
        <begin position="947"/>
        <end position="973"/>
    </location>
</feature>
<feature type="region of interest" description="Disordered" evidence="2">
    <location>
        <begin position="907"/>
        <end position="933"/>
    </location>
</feature>
<keyword evidence="1" id="KW-0677">Repeat</keyword>
<dbReference type="EMBL" id="VXIV02000828">
    <property type="protein sequence ID" value="KAF6035803.1"/>
    <property type="molecule type" value="Genomic_DNA"/>
</dbReference>
<dbReference type="AlphaFoldDB" id="A0A7J7KC67"/>
<feature type="region of interest" description="Disordered" evidence="2">
    <location>
        <begin position="423"/>
        <end position="442"/>
    </location>
</feature>
<evidence type="ECO:0000256" key="1">
    <source>
        <dbReference type="ARBA" id="ARBA00022737"/>
    </source>
</evidence>
<dbReference type="InterPro" id="IPR011990">
    <property type="entry name" value="TPR-like_helical_dom_sf"/>
</dbReference>
<comment type="caution">
    <text evidence="3">The sequence shown here is derived from an EMBL/GenBank/DDBJ whole genome shotgun (WGS) entry which is preliminary data.</text>
</comment>
<organism evidence="3 4">
    <name type="scientific">Bugula neritina</name>
    <name type="common">Brown bryozoan</name>
    <name type="synonym">Sertularia neritina</name>
    <dbReference type="NCBI Taxonomy" id="10212"/>
    <lineage>
        <taxon>Eukaryota</taxon>
        <taxon>Metazoa</taxon>
        <taxon>Spiralia</taxon>
        <taxon>Lophotrochozoa</taxon>
        <taxon>Bryozoa</taxon>
        <taxon>Gymnolaemata</taxon>
        <taxon>Cheilostomatida</taxon>
        <taxon>Flustrina</taxon>
        <taxon>Buguloidea</taxon>
        <taxon>Bugulidae</taxon>
        <taxon>Bugula</taxon>
    </lineage>
</organism>
<evidence type="ECO:0000256" key="2">
    <source>
        <dbReference type="SAM" id="MobiDB-lite"/>
    </source>
</evidence>
<protein>
    <submittedName>
        <fullName evidence="3">Uncharacterized protein</fullName>
    </submittedName>
</protein>
<keyword evidence="4" id="KW-1185">Reference proteome</keyword>
<dbReference type="OrthoDB" id="2325716at2759"/>
<feature type="compositionally biased region" description="Polar residues" evidence="2">
    <location>
        <begin position="948"/>
        <end position="959"/>
    </location>
</feature>
<dbReference type="Proteomes" id="UP000593567">
    <property type="component" value="Unassembled WGS sequence"/>
</dbReference>
<feature type="region of interest" description="Disordered" evidence="2">
    <location>
        <begin position="821"/>
        <end position="850"/>
    </location>
</feature>
<proteinExistence type="predicted"/>
<feature type="compositionally biased region" description="Polar residues" evidence="2">
    <location>
        <begin position="794"/>
        <end position="804"/>
    </location>
</feature>
<dbReference type="GO" id="GO:0080008">
    <property type="term" value="C:Cul4-RING E3 ubiquitin ligase complex"/>
    <property type="evidence" value="ECO:0007669"/>
    <property type="project" value="TreeGrafter"/>
</dbReference>
<gene>
    <name evidence="3" type="ORF">EB796_005904</name>
</gene>
<evidence type="ECO:0000313" key="3">
    <source>
        <dbReference type="EMBL" id="KAF6035803.1"/>
    </source>
</evidence>
<feature type="region of interest" description="Disordered" evidence="2">
    <location>
        <begin position="784"/>
        <end position="804"/>
    </location>
</feature>
<feature type="compositionally biased region" description="Polar residues" evidence="2">
    <location>
        <begin position="829"/>
        <end position="850"/>
    </location>
</feature>